<comment type="similarity">
    <text evidence="6">Belongs to the eIF-2B alpha/beta/delta subunits family. MtnA subfamily.</text>
</comment>
<feature type="active site" description="Proton donor" evidence="6">
    <location>
        <position position="247"/>
    </location>
</feature>
<keyword evidence="5 6" id="KW-0539">Nucleus</keyword>
<dbReference type="AlphaFoldDB" id="A0AAN8JN92"/>
<dbReference type="InterPro" id="IPR042529">
    <property type="entry name" value="IF_2B-like_C"/>
</dbReference>
<dbReference type="GO" id="GO:0005737">
    <property type="term" value="C:cytoplasm"/>
    <property type="evidence" value="ECO:0007669"/>
    <property type="project" value="UniProtKB-SubCell"/>
</dbReference>
<gene>
    <name evidence="8" type="ORF">SNE40_011692</name>
</gene>
<dbReference type="GO" id="GO:0046523">
    <property type="term" value="F:S-methyl-5-thioribose-1-phosphate isomerase activity"/>
    <property type="evidence" value="ECO:0007669"/>
    <property type="project" value="UniProtKB-UniRule"/>
</dbReference>
<evidence type="ECO:0000256" key="7">
    <source>
        <dbReference type="SAM" id="MobiDB-lite"/>
    </source>
</evidence>
<evidence type="ECO:0000256" key="1">
    <source>
        <dbReference type="ARBA" id="ARBA00022490"/>
    </source>
</evidence>
<proteinExistence type="inferred from homology"/>
<dbReference type="FunFam" id="3.40.50.10470:FF:000003">
    <property type="entry name" value="Methylthioribose-1-phosphate isomerase"/>
    <property type="match status" value="1"/>
</dbReference>
<dbReference type="GO" id="GO:0019509">
    <property type="term" value="P:L-methionine salvage from methylthioadenosine"/>
    <property type="evidence" value="ECO:0007669"/>
    <property type="project" value="UniProtKB-UniRule"/>
</dbReference>
<comment type="function">
    <text evidence="6">Catalyzes the interconversion of methylthioribose-1-phosphate (MTR-1-P) into methylthioribulose-1-phosphate (MTRu-1-P).</text>
</comment>
<evidence type="ECO:0000256" key="2">
    <source>
        <dbReference type="ARBA" id="ARBA00022605"/>
    </source>
</evidence>
<comment type="catalytic activity">
    <reaction evidence="6">
        <text>5-(methylsulfanyl)-alpha-D-ribose 1-phosphate = 5-(methylsulfanyl)-D-ribulose 1-phosphate</text>
        <dbReference type="Rhea" id="RHEA:19989"/>
        <dbReference type="ChEBI" id="CHEBI:58533"/>
        <dbReference type="ChEBI" id="CHEBI:58548"/>
        <dbReference type="EC" id="5.3.1.23"/>
    </reaction>
</comment>
<evidence type="ECO:0000256" key="6">
    <source>
        <dbReference type="HAMAP-Rule" id="MF_03119"/>
    </source>
</evidence>
<feature type="site" description="Transition state stabilizer" evidence="6">
    <location>
        <position position="167"/>
    </location>
</feature>
<dbReference type="NCBIfam" id="NF004326">
    <property type="entry name" value="PRK05720.1"/>
    <property type="match status" value="1"/>
</dbReference>
<evidence type="ECO:0000256" key="4">
    <source>
        <dbReference type="ARBA" id="ARBA00023235"/>
    </source>
</evidence>
<keyword evidence="9" id="KW-1185">Reference proteome</keyword>
<dbReference type="Proteomes" id="UP001347796">
    <property type="component" value="Unassembled WGS sequence"/>
</dbReference>
<dbReference type="NCBIfam" id="TIGR00512">
    <property type="entry name" value="salvage_mtnA"/>
    <property type="match status" value="1"/>
</dbReference>
<dbReference type="SUPFAM" id="SSF100950">
    <property type="entry name" value="NagB/RpiA/CoA transferase-like"/>
    <property type="match status" value="1"/>
</dbReference>
<feature type="region of interest" description="Disordered" evidence="7">
    <location>
        <begin position="359"/>
        <end position="383"/>
    </location>
</feature>
<dbReference type="EC" id="5.3.1.23" evidence="6"/>
<dbReference type="InterPro" id="IPR027363">
    <property type="entry name" value="M1Pi_N"/>
</dbReference>
<keyword evidence="1 6" id="KW-0963">Cytoplasm</keyword>
<dbReference type="PANTHER" id="PTHR43475:SF1">
    <property type="entry name" value="METHYLTHIORIBOSE-1-PHOSPHATE ISOMERASE"/>
    <property type="match status" value="1"/>
</dbReference>
<sequence length="383" mass="42000">MAGALQAIRYERGKLEILDQLQLPTHSEYIPIQNTEDGWDAIKQMKVRGAPAIAIVGCLSMAVELYYMDFKSRKEIADYVSDRLKYLVTARPTAVNMNEAATKISSMIKDMAEDSDLSVSDFKELAIEAAEIMFEDDVTINKDIGRYGAEHIISNTEDVNVRILTHCNTGSLATAGYGTALGIVRALNERGKIDHVYCTETRPYNQGARLTAYELVHESISATLILDSMPSMLMAHHDVTAVVVGADRVVGNGDTANKIGTLQLAIVAKYFNVPFYVACPVTTFDPCKASGKEIEIEERPHHEMVSIKGQKIAAEGINCWNPAFDVTPAELITGGIVTEFGVFKPSEIKEKLASILSKNKENSGPGLQRRSSYSSLKLAEKSD</sequence>
<dbReference type="PANTHER" id="PTHR43475">
    <property type="entry name" value="METHYLTHIORIBOSE-1-PHOSPHATE ISOMERASE"/>
    <property type="match status" value="1"/>
</dbReference>
<dbReference type="InterPro" id="IPR005251">
    <property type="entry name" value="IF-M1Pi"/>
</dbReference>
<evidence type="ECO:0000256" key="5">
    <source>
        <dbReference type="ARBA" id="ARBA00023242"/>
    </source>
</evidence>
<keyword evidence="2 6" id="KW-0028">Amino-acid biosynthesis</keyword>
<dbReference type="EMBL" id="JAZGQO010000008">
    <property type="protein sequence ID" value="KAK6179301.1"/>
    <property type="molecule type" value="Genomic_DNA"/>
</dbReference>
<keyword evidence="4 6" id="KW-0413">Isomerase</keyword>
<organism evidence="8 9">
    <name type="scientific">Patella caerulea</name>
    <name type="common">Rayed Mediterranean limpet</name>
    <dbReference type="NCBI Taxonomy" id="87958"/>
    <lineage>
        <taxon>Eukaryota</taxon>
        <taxon>Metazoa</taxon>
        <taxon>Spiralia</taxon>
        <taxon>Lophotrochozoa</taxon>
        <taxon>Mollusca</taxon>
        <taxon>Gastropoda</taxon>
        <taxon>Patellogastropoda</taxon>
        <taxon>Patelloidea</taxon>
        <taxon>Patellidae</taxon>
        <taxon>Patella</taxon>
    </lineage>
</organism>
<comment type="pathway">
    <text evidence="6">Amino-acid biosynthesis; L-methionine biosynthesis via salvage pathway; L-methionine from S-methyl-5-thio-alpha-D-ribose 1-phosphate: step 1/6.</text>
</comment>
<dbReference type="Gene3D" id="3.40.50.10470">
    <property type="entry name" value="Translation initiation factor eif-2b, domain 2"/>
    <property type="match status" value="1"/>
</dbReference>
<protein>
    <recommendedName>
        <fullName evidence="6">Methylthioribose-1-phosphate isomerase</fullName>
        <shortName evidence="6">M1Pi</shortName>
        <shortName evidence="6">MTR-1-P isomerase</shortName>
        <ecNumber evidence="6">5.3.1.23</ecNumber>
    </recommendedName>
    <alternativeName>
        <fullName evidence="6">S-methyl-5-thioribose-1-phosphate isomerase</fullName>
    </alternativeName>
    <alternativeName>
        <fullName evidence="6">Translation initiation factor eIF-2B subunit alpha/beta/delta-like protein</fullName>
    </alternativeName>
</protein>
<comment type="caution">
    <text evidence="8">The sequence shown here is derived from an EMBL/GenBank/DDBJ whole genome shotgun (WGS) entry which is preliminary data.</text>
</comment>
<dbReference type="NCBIfam" id="TIGR00524">
    <property type="entry name" value="eIF-2B_rel"/>
    <property type="match status" value="1"/>
</dbReference>
<dbReference type="Gene3D" id="1.20.120.420">
    <property type="entry name" value="translation initiation factor eif-2b, domain 1"/>
    <property type="match status" value="1"/>
</dbReference>
<evidence type="ECO:0000256" key="3">
    <source>
        <dbReference type="ARBA" id="ARBA00023167"/>
    </source>
</evidence>
<dbReference type="InterPro" id="IPR011559">
    <property type="entry name" value="Initiation_fac_2B_a/b/d"/>
</dbReference>
<dbReference type="InterPro" id="IPR037171">
    <property type="entry name" value="NagB/RpiA_transferase-like"/>
</dbReference>
<name>A0AAN8JN92_PATCE</name>
<dbReference type="InterPro" id="IPR000649">
    <property type="entry name" value="IF-2B-related"/>
</dbReference>
<dbReference type="FunFam" id="1.20.120.420:FF:000003">
    <property type="entry name" value="Methylthioribose-1-phosphate isomerase"/>
    <property type="match status" value="1"/>
</dbReference>
<dbReference type="GO" id="GO:0005634">
    <property type="term" value="C:nucleus"/>
    <property type="evidence" value="ECO:0007669"/>
    <property type="project" value="UniProtKB-SubCell"/>
</dbReference>
<keyword evidence="3 6" id="KW-0486">Methionine biosynthesis</keyword>
<dbReference type="HAMAP" id="MF_01678">
    <property type="entry name" value="Salvage_MtnA"/>
    <property type="match status" value="1"/>
</dbReference>
<accession>A0AAN8JN92</accession>
<comment type="subcellular location">
    <subcellularLocation>
        <location evidence="6">Cytoplasm</location>
    </subcellularLocation>
    <subcellularLocation>
        <location evidence="6">Nucleus</location>
    </subcellularLocation>
</comment>
<evidence type="ECO:0000313" key="9">
    <source>
        <dbReference type="Proteomes" id="UP001347796"/>
    </source>
</evidence>
<reference evidence="8 9" key="1">
    <citation type="submission" date="2024-01" db="EMBL/GenBank/DDBJ databases">
        <title>The genome of the rayed Mediterranean limpet Patella caerulea (Linnaeus, 1758).</title>
        <authorList>
            <person name="Anh-Thu Weber A."/>
            <person name="Halstead-Nussloch G."/>
        </authorList>
    </citation>
    <scope>NUCLEOTIDE SEQUENCE [LARGE SCALE GENOMIC DNA]</scope>
    <source>
        <strain evidence="8">AATW-2023a</strain>
        <tissue evidence="8">Whole specimen</tissue>
    </source>
</reference>
<dbReference type="Pfam" id="PF01008">
    <property type="entry name" value="IF-2B"/>
    <property type="match status" value="1"/>
</dbReference>
<evidence type="ECO:0000313" key="8">
    <source>
        <dbReference type="EMBL" id="KAK6179301.1"/>
    </source>
</evidence>